<dbReference type="PROSITE" id="PS51257">
    <property type="entry name" value="PROKAR_LIPOPROTEIN"/>
    <property type="match status" value="1"/>
</dbReference>
<gene>
    <name evidence="3" type="ORF">GD597_10170</name>
</gene>
<name>A0A8J8FDR7_9BACT</name>
<dbReference type="RefSeq" id="WP_171607755.1">
    <property type="nucleotide sequence ID" value="NZ_WHPF01000006.1"/>
</dbReference>
<accession>A0A8J8FDR7</accession>
<dbReference type="EMBL" id="WHPF01000006">
    <property type="protein sequence ID" value="NNV55825.1"/>
    <property type="molecule type" value="Genomic_DNA"/>
</dbReference>
<dbReference type="InterPro" id="IPR025442">
    <property type="entry name" value="DUF4185"/>
</dbReference>
<keyword evidence="4" id="KW-1185">Reference proteome</keyword>
<protein>
    <submittedName>
        <fullName evidence="3">DUF5005 domain-containing protein</fullName>
    </submittedName>
</protein>
<evidence type="ECO:0000313" key="3">
    <source>
        <dbReference type="EMBL" id="NNV55825.1"/>
    </source>
</evidence>
<organism evidence="3 4">
    <name type="scientific">Limnovirga soli</name>
    <dbReference type="NCBI Taxonomy" id="2656915"/>
    <lineage>
        <taxon>Bacteria</taxon>
        <taxon>Pseudomonadati</taxon>
        <taxon>Bacteroidota</taxon>
        <taxon>Chitinophagia</taxon>
        <taxon>Chitinophagales</taxon>
        <taxon>Chitinophagaceae</taxon>
        <taxon>Limnovirga</taxon>
    </lineage>
</organism>
<proteinExistence type="predicted"/>
<evidence type="ECO:0000256" key="1">
    <source>
        <dbReference type="SAM" id="SignalP"/>
    </source>
</evidence>
<sequence>MKKNTNWLYIIAAAGLFSCSGAKHAIVTNTDITTLKYTIAPAPEWTNLLNRTSGWFGADGIFAVPSNGVDKADSSIETTILFSDTMLGDIVNDRPKPGFIMVHNSVALLKGFEPIEENIKFTWKKTASRNEGSFFVPNTPNAKEGDYYWLGDGFVNHSLNDKTYIFCYRVRDTADNAFLFQQVGNALIILPKGSKPPYTNQQQVDAPIYAVDNTAKYPNNYISFGSAIFPNTKDAGAINPDGYVYVYGVGGDNKKVMVSRVKPGNFEDFSKWRYWDGTTWQTDILKSATIADRASNELSVTPLPDGRYAMVFQTDGIGTAVGLRLSTTPYGPFGPIIKIWECTEQKEGKNFIVYNAKVHPSLSKPGEMLISYNVGSFDFWNDVNNHNNFYRPRFLRLTLQ</sequence>
<keyword evidence="1" id="KW-0732">Signal</keyword>
<reference evidence="3" key="1">
    <citation type="submission" date="2019-10" db="EMBL/GenBank/DDBJ databases">
        <title>Draft genome sequence of Panacibacter sp. KCS-6.</title>
        <authorList>
            <person name="Yim K.J."/>
        </authorList>
    </citation>
    <scope>NUCLEOTIDE SEQUENCE</scope>
    <source>
        <strain evidence="3">KCS-6</strain>
    </source>
</reference>
<feature type="signal peptide" evidence="1">
    <location>
        <begin position="1"/>
        <end position="25"/>
    </location>
</feature>
<feature type="domain" description="DUF4185" evidence="2">
    <location>
        <begin position="228"/>
        <end position="361"/>
    </location>
</feature>
<dbReference type="Proteomes" id="UP000598971">
    <property type="component" value="Unassembled WGS sequence"/>
</dbReference>
<evidence type="ECO:0000313" key="4">
    <source>
        <dbReference type="Proteomes" id="UP000598971"/>
    </source>
</evidence>
<evidence type="ECO:0000259" key="2">
    <source>
        <dbReference type="Pfam" id="PF13810"/>
    </source>
</evidence>
<feature type="chain" id="PRO_5035167268" evidence="1">
    <location>
        <begin position="26"/>
        <end position="400"/>
    </location>
</feature>
<comment type="caution">
    <text evidence="3">The sequence shown here is derived from an EMBL/GenBank/DDBJ whole genome shotgun (WGS) entry which is preliminary data.</text>
</comment>
<dbReference type="Pfam" id="PF13810">
    <property type="entry name" value="DUF4185"/>
    <property type="match status" value="1"/>
</dbReference>
<dbReference type="AlphaFoldDB" id="A0A8J8FDR7"/>